<dbReference type="SUPFAM" id="SSF53335">
    <property type="entry name" value="S-adenosyl-L-methionine-dependent methyltransferases"/>
    <property type="match status" value="1"/>
</dbReference>
<dbReference type="CDD" id="cd02440">
    <property type="entry name" value="AdoMet_MTases"/>
    <property type="match status" value="1"/>
</dbReference>
<evidence type="ECO:0000256" key="4">
    <source>
        <dbReference type="ARBA" id="ARBA00013346"/>
    </source>
</evidence>
<dbReference type="InterPro" id="IPR000682">
    <property type="entry name" value="PCMT"/>
</dbReference>
<dbReference type="InterPro" id="IPR029063">
    <property type="entry name" value="SAM-dependent_MTases_sf"/>
</dbReference>
<dbReference type="AlphaFoldDB" id="A0A6I4WI11"/>
<evidence type="ECO:0000256" key="1">
    <source>
        <dbReference type="ARBA" id="ARBA00004496"/>
    </source>
</evidence>
<dbReference type="PANTHER" id="PTHR11579:SF0">
    <property type="entry name" value="PROTEIN-L-ISOASPARTATE(D-ASPARTATE) O-METHYLTRANSFERASE"/>
    <property type="match status" value="1"/>
</dbReference>
<evidence type="ECO:0000313" key="14">
    <source>
        <dbReference type="Proteomes" id="UP000431901"/>
    </source>
</evidence>
<sequence>MLDALDLKPGMSVLEIGTGTGQTATRLAEAGARVTTVEPTLDLAPTPPPALAARITVITGDAEKGAPDQAPFDRVVSPAGTHKIPPAWIEQTKEGGRIVVPYTGPEYPGALLALSVTKGTATGGATTDKTTVRPRRGKHQKSPRPTPAGPLNRLHLTATPTSQTVSFT</sequence>
<gene>
    <name evidence="13" type="ORF">GQ466_28610</name>
</gene>
<dbReference type="RefSeq" id="WP_161106180.1">
    <property type="nucleotide sequence ID" value="NZ_JBHLYI010000021.1"/>
</dbReference>
<dbReference type="OrthoDB" id="3501659at2"/>
<accession>A0A6I4WI11</accession>
<evidence type="ECO:0000256" key="9">
    <source>
        <dbReference type="ARBA" id="ARBA00030757"/>
    </source>
</evidence>
<keyword evidence="7 13" id="KW-0808">Transferase</keyword>
<keyword evidence="14" id="KW-1185">Reference proteome</keyword>
<evidence type="ECO:0000256" key="6">
    <source>
        <dbReference type="ARBA" id="ARBA00022603"/>
    </source>
</evidence>
<feature type="compositionally biased region" description="Basic residues" evidence="12">
    <location>
        <begin position="132"/>
        <end position="142"/>
    </location>
</feature>
<evidence type="ECO:0000256" key="2">
    <source>
        <dbReference type="ARBA" id="ARBA00005369"/>
    </source>
</evidence>
<dbReference type="GO" id="GO:0032259">
    <property type="term" value="P:methylation"/>
    <property type="evidence" value="ECO:0007669"/>
    <property type="project" value="UniProtKB-KW"/>
</dbReference>
<proteinExistence type="inferred from homology"/>
<keyword evidence="6 13" id="KW-0489">Methyltransferase</keyword>
<dbReference type="EC" id="2.1.1.77" evidence="3"/>
<dbReference type="GO" id="GO:0005737">
    <property type="term" value="C:cytoplasm"/>
    <property type="evidence" value="ECO:0007669"/>
    <property type="project" value="UniProtKB-SubCell"/>
</dbReference>
<keyword evidence="8" id="KW-0949">S-adenosyl-L-methionine</keyword>
<evidence type="ECO:0000256" key="11">
    <source>
        <dbReference type="ARBA" id="ARBA00031350"/>
    </source>
</evidence>
<name>A0A6I4WI11_9ACTN</name>
<protein>
    <recommendedName>
        <fullName evidence="4">Protein-L-isoaspartate O-methyltransferase</fullName>
        <ecNumber evidence="3">2.1.1.77</ecNumber>
    </recommendedName>
    <alternativeName>
        <fullName evidence="11">L-isoaspartyl protein carboxyl methyltransferase</fullName>
    </alternativeName>
    <alternativeName>
        <fullName evidence="9">Protein L-isoaspartyl methyltransferase</fullName>
    </alternativeName>
    <alternativeName>
        <fullName evidence="10">Protein-beta-aspartate methyltransferase</fullName>
    </alternativeName>
</protein>
<feature type="region of interest" description="Disordered" evidence="12">
    <location>
        <begin position="120"/>
        <end position="168"/>
    </location>
</feature>
<comment type="caution">
    <text evidence="13">The sequence shown here is derived from an EMBL/GenBank/DDBJ whole genome shotgun (WGS) entry which is preliminary data.</text>
</comment>
<comment type="subcellular location">
    <subcellularLocation>
        <location evidence="1">Cytoplasm</location>
    </subcellularLocation>
</comment>
<keyword evidence="5" id="KW-0963">Cytoplasm</keyword>
<dbReference type="GO" id="GO:0004719">
    <property type="term" value="F:protein-L-isoaspartate (D-aspartate) O-methyltransferase activity"/>
    <property type="evidence" value="ECO:0007669"/>
    <property type="project" value="UniProtKB-EC"/>
</dbReference>
<evidence type="ECO:0000256" key="12">
    <source>
        <dbReference type="SAM" id="MobiDB-lite"/>
    </source>
</evidence>
<feature type="compositionally biased region" description="Polar residues" evidence="12">
    <location>
        <begin position="158"/>
        <end position="168"/>
    </location>
</feature>
<organism evidence="13 14">
    <name type="scientific">Actinomadura rayongensis</name>
    <dbReference type="NCBI Taxonomy" id="1429076"/>
    <lineage>
        <taxon>Bacteria</taxon>
        <taxon>Bacillati</taxon>
        <taxon>Actinomycetota</taxon>
        <taxon>Actinomycetes</taxon>
        <taxon>Streptosporangiales</taxon>
        <taxon>Thermomonosporaceae</taxon>
        <taxon>Actinomadura</taxon>
    </lineage>
</organism>
<evidence type="ECO:0000256" key="3">
    <source>
        <dbReference type="ARBA" id="ARBA00011890"/>
    </source>
</evidence>
<evidence type="ECO:0000256" key="5">
    <source>
        <dbReference type="ARBA" id="ARBA00022490"/>
    </source>
</evidence>
<dbReference type="Proteomes" id="UP000431901">
    <property type="component" value="Unassembled WGS sequence"/>
</dbReference>
<feature type="compositionally biased region" description="Low complexity" evidence="12">
    <location>
        <begin position="120"/>
        <end position="129"/>
    </location>
</feature>
<dbReference type="Gene3D" id="3.40.50.150">
    <property type="entry name" value="Vaccinia Virus protein VP39"/>
    <property type="match status" value="1"/>
</dbReference>
<comment type="similarity">
    <text evidence="2">Belongs to the methyltransferase superfamily. L-isoaspartyl/D-aspartyl protein methyltransferase family.</text>
</comment>
<dbReference type="Pfam" id="PF01135">
    <property type="entry name" value="PCMT"/>
    <property type="match status" value="1"/>
</dbReference>
<evidence type="ECO:0000256" key="10">
    <source>
        <dbReference type="ARBA" id="ARBA00031323"/>
    </source>
</evidence>
<dbReference type="PANTHER" id="PTHR11579">
    <property type="entry name" value="PROTEIN-L-ISOASPARTATE O-METHYLTRANSFERASE"/>
    <property type="match status" value="1"/>
</dbReference>
<evidence type="ECO:0000313" key="13">
    <source>
        <dbReference type="EMBL" id="MXQ67985.1"/>
    </source>
</evidence>
<evidence type="ECO:0000256" key="7">
    <source>
        <dbReference type="ARBA" id="ARBA00022679"/>
    </source>
</evidence>
<dbReference type="EMBL" id="WUTW01000010">
    <property type="protein sequence ID" value="MXQ67985.1"/>
    <property type="molecule type" value="Genomic_DNA"/>
</dbReference>
<evidence type="ECO:0000256" key="8">
    <source>
        <dbReference type="ARBA" id="ARBA00022691"/>
    </source>
</evidence>
<reference evidence="13 14" key="1">
    <citation type="submission" date="2019-12" db="EMBL/GenBank/DDBJ databases">
        <title>Nocardia macrotermitis sp. nov. and Nocardia aurantia sp. nov., isolated from the gut of the fungus growing-termite Macrotermes natalensis.</title>
        <authorList>
            <person name="Christine B."/>
            <person name="Rene B."/>
        </authorList>
    </citation>
    <scope>NUCLEOTIDE SEQUENCE [LARGE SCALE GENOMIC DNA]</scope>
    <source>
        <strain evidence="13 14">DSM 102126</strain>
    </source>
</reference>